<organism evidence="9 10">
    <name type="scientific">Caenorhabditis tropicalis</name>
    <dbReference type="NCBI Taxonomy" id="1561998"/>
    <lineage>
        <taxon>Eukaryota</taxon>
        <taxon>Metazoa</taxon>
        <taxon>Ecdysozoa</taxon>
        <taxon>Nematoda</taxon>
        <taxon>Chromadorea</taxon>
        <taxon>Rhabditida</taxon>
        <taxon>Rhabditina</taxon>
        <taxon>Rhabditomorpha</taxon>
        <taxon>Rhabditoidea</taxon>
        <taxon>Rhabditidae</taxon>
        <taxon>Peloderinae</taxon>
        <taxon>Caenorhabditis</taxon>
    </lineage>
</organism>
<dbReference type="Gene3D" id="3.40.50.300">
    <property type="entry name" value="P-loop containing nucleotide triphosphate hydrolases"/>
    <property type="match status" value="2"/>
</dbReference>
<keyword evidence="9" id="KW-1185">Reference proteome</keyword>
<dbReference type="InterPro" id="IPR011545">
    <property type="entry name" value="DEAD/DEAH_box_helicase_dom"/>
</dbReference>
<evidence type="ECO:0000256" key="4">
    <source>
        <dbReference type="ARBA" id="ARBA00022840"/>
    </source>
</evidence>
<dbReference type="PROSITE" id="PS00039">
    <property type="entry name" value="DEAD_ATP_HELICASE"/>
    <property type="match status" value="1"/>
</dbReference>
<feature type="domain" description="Helicase C-terminal" evidence="8">
    <location>
        <begin position="249"/>
        <end position="397"/>
    </location>
</feature>
<dbReference type="SMART" id="SM00487">
    <property type="entry name" value="DEXDc"/>
    <property type="match status" value="1"/>
</dbReference>
<dbReference type="GO" id="GO:0005524">
    <property type="term" value="F:ATP binding"/>
    <property type="evidence" value="ECO:0007669"/>
    <property type="project" value="UniProtKB-KW"/>
</dbReference>
<proteinExistence type="inferred from homology"/>
<dbReference type="InterPro" id="IPR001650">
    <property type="entry name" value="Helicase_C-like"/>
</dbReference>
<reference evidence="10" key="1">
    <citation type="submission" date="2016-11" db="UniProtKB">
        <authorList>
            <consortium name="WormBaseParasite"/>
        </authorList>
    </citation>
    <scope>IDENTIFICATION</scope>
</reference>
<dbReference type="InterPro" id="IPR050079">
    <property type="entry name" value="DEAD_box_RNA_helicase"/>
</dbReference>
<accession>A0A1I7ULV0</accession>
<dbReference type="InterPro" id="IPR014001">
    <property type="entry name" value="Helicase_ATP-bd"/>
</dbReference>
<evidence type="ECO:0000313" key="10">
    <source>
        <dbReference type="WBParaSite" id="Csp11.Scaffold630.g17260.t1"/>
    </source>
</evidence>
<dbReference type="AlphaFoldDB" id="A0A1I7ULV0"/>
<evidence type="ECO:0000259" key="7">
    <source>
        <dbReference type="PROSITE" id="PS51192"/>
    </source>
</evidence>
<comment type="similarity">
    <text evidence="5">Belongs to the DEAD box helicase family.</text>
</comment>
<evidence type="ECO:0000256" key="2">
    <source>
        <dbReference type="ARBA" id="ARBA00022801"/>
    </source>
</evidence>
<dbReference type="SMART" id="SM00490">
    <property type="entry name" value="HELICc"/>
    <property type="match status" value="1"/>
</dbReference>
<dbReference type="GO" id="GO:0003724">
    <property type="term" value="F:RNA helicase activity"/>
    <property type="evidence" value="ECO:0007669"/>
    <property type="project" value="TreeGrafter"/>
</dbReference>
<dbReference type="PANTHER" id="PTHR47959">
    <property type="entry name" value="ATP-DEPENDENT RNA HELICASE RHLE-RELATED"/>
    <property type="match status" value="1"/>
</dbReference>
<dbReference type="InterPro" id="IPR000629">
    <property type="entry name" value="RNA-helicase_DEAD-box_CS"/>
</dbReference>
<feature type="region of interest" description="Disordered" evidence="6">
    <location>
        <begin position="588"/>
        <end position="611"/>
    </location>
</feature>
<evidence type="ECO:0000256" key="3">
    <source>
        <dbReference type="ARBA" id="ARBA00022806"/>
    </source>
</evidence>
<dbReference type="GO" id="GO:0003676">
    <property type="term" value="F:nucleic acid binding"/>
    <property type="evidence" value="ECO:0007669"/>
    <property type="project" value="InterPro"/>
</dbReference>
<protein>
    <submittedName>
        <fullName evidence="10">RNA helicase</fullName>
    </submittedName>
</protein>
<dbReference type="GO" id="GO:0043186">
    <property type="term" value="C:P granule"/>
    <property type="evidence" value="ECO:0007669"/>
    <property type="project" value="UniProtKB-ARBA"/>
</dbReference>
<feature type="region of interest" description="Disordered" evidence="6">
    <location>
        <begin position="511"/>
        <end position="534"/>
    </location>
</feature>
<evidence type="ECO:0000259" key="8">
    <source>
        <dbReference type="PROSITE" id="PS51194"/>
    </source>
</evidence>
<keyword evidence="1 5" id="KW-0547">Nucleotide-binding</keyword>
<keyword evidence="3 5" id="KW-0347">Helicase</keyword>
<feature type="compositionally biased region" description="Basic and acidic residues" evidence="6">
    <location>
        <begin position="511"/>
        <end position="532"/>
    </location>
</feature>
<dbReference type="SUPFAM" id="SSF52540">
    <property type="entry name" value="P-loop containing nucleoside triphosphate hydrolases"/>
    <property type="match status" value="1"/>
</dbReference>
<dbReference type="Pfam" id="PF00271">
    <property type="entry name" value="Helicase_C"/>
    <property type="match status" value="1"/>
</dbReference>
<dbReference type="eggNOG" id="KOG4284">
    <property type="taxonomic scope" value="Eukaryota"/>
</dbReference>
<dbReference type="Proteomes" id="UP000095282">
    <property type="component" value="Unplaced"/>
</dbReference>
<evidence type="ECO:0000313" key="9">
    <source>
        <dbReference type="Proteomes" id="UP000095282"/>
    </source>
</evidence>
<dbReference type="GO" id="GO:0016787">
    <property type="term" value="F:hydrolase activity"/>
    <property type="evidence" value="ECO:0007669"/>
    <property type="project" value="UniProtKB-KW"/>
</dbReference>
<dbReference type="WBParaSite" id="Csp11.Scaffold630.g17260.t1">
    <property type="protein sequence ID" value="Csp11.Scaffold630.g17260.t1"/>
    <property type="gene ID" value="Csp11.Scaffold630.g17260"/>
</dbReference>
<feature type="domain" description="Helicase ATP-binding" evidence="7">
    <location>
        <begin position="53"/>
        <end position="223"/>
    </location>
</feature>
<keyword evidence="2 5" id="KW-0378">Hydrolase</keyword>
<dbReference type="STRING" id="1561998.A0A1I7ULV0"/>
<name>A0A1I7ULV0_9PELO</name>
<dbReference type="Pfam" id="PF00270">
    <property type="entry name" value="DEAD"/>
    <property type="match status" value="1"/>
</dbReference>
<feature type="compositionally biased region" description="Polar residues" evidence="6">
    <location>
        <begin position="589"/>
        <end position="600"/>
    </location>
</feature>
<dbReference type="PANTHER" id="PTHR47959:SF1">
    <property type="entry name" value="ATP-DEPENDENT RNA HELICASE DBPA"/>
    <property type="match status" value="1"/>
</dbReference>
<sequence length="611" mass="68390">MEFSEVIEVLDRGSSVDVQSTCTFESLMIGAKTLERLKSNQFDKPSPVQAKAIPIGLLGRDMLVQAKSGTGKTLVFSVLAVENLDLRASYVQKVIVTPTREISAQIKETIRKVAPSGARTAVCIGGSAHKFNQNDLKNTRPHIVIGTPGRIAQLVKLGSLNMSHVDFFVLDEADKLMDDVFRDDINYVINALPSIRQVAVFSATYPRNLDNLLSTFLRDAALVRFNADDVQLVGIKQYVIAKCHPMLEKLTHVLKSIRYVQALVFCDQIAKCEPIAAHLKSEGLDVTFVSSAMSQKDRQLAVDQLCAKRVKILVSSDLTARGIDADHVNLVVNVDAAANEETYFHRIGRAARFGAHGAAVTLLEDDKALKGFTALAYRGKVTVKRANDVVSLPVDLVKNLEFWSDLPYFIDFEKTRAPREPNDLSKVPDRKAAVEALKLQRNGKEATLKYDRNEMMAMRSTDVSPPQKPENAEELIQKTEEMSIKTDDKENEKEEKVEVKKTFKERLAELKAAKNQEKKQDADKPKVEEERKTKFKFVPTREKAKKKYYMRGELQHIRDAFSAEQWRSYAESKFDLSQEPFLDAFGAASRQSGSTVNENFGSGDAKKVEKK</sequence>
<evidence type="ECO:0000256" key="6">
    <source>
        <dbReference type="SAM" id="MobiDB-lite"/>
    </source>
</evidence>
<dbReference type="InterPro" id="IPR027417">
    <property type="entry name" value="P-loop_NTPase"/>
</dbReference>
<keyword evidence="4 5" id="KW-0067">ATP-binding</keyword>
<dbReference type="PROSITE" id="PS51194">
    <property type="entry name" value="HELICASE_CTER"/>
    <property type="match status" value="1"/>
</dbReference>
<evidence type="ECO:0000256" key="5">
    <source>
        <dbReference type="RuleBase" id="RU000492"/>
    </source>
</evidence>
<dbReference type="CDD" id="cd18787">
    <property type="entry name" value="SF2_C_DEAD"/>
    <property type="match status" value="1"/>
</dbReference>
<dbReference type="GO" id="GO:0005829">
    <property type="term" value="C:cytosol"/>
    <property type="evidence" value="ECO:0007669"/>
    <property type="project" value="TreeGrafter"/>
</dbReference>
<evidence type="ECO:0000256" key="1">
    <source>
        <dbReference type="ARBA" id="ARBA00022741"/>
    </source>
</evidence>
<dbReference type="PROSITE" id="PS51192">
    <property type="entry name" value="HELICASE_ATP_BIND_1"/>
    <property type="match status" value="1"/>
</dbReference>